<gene>
    <name evidence="1" type="ORF">GIB67_015267</name>
</gene>
<sequence>MRSPPNLGIWIIRTSGSSDLGLSYGASALKRHYYNLFDVTTRHIVQAYPNSWTAISVPLDNKTLPAAHYRVEARYLNNEISILAPVPPIYQGMSEYEAVEAEEEFYCEWRFYFIILTGEERRACLRTLAKDKCKVDRKEKWGRIKLLGRSKEKVVEERPAVEDDLKAVEERARLAALHGEEDMSRMKIWLGVEEEKSKLIKVKVEHGKNVARVKADSLKEAKKLEALKASHTVMIGHLQAEARVNLEEMEAERERLGCHLMFKGYYEEEVDAIKEDTYVEEGDDEEVVVGVADGFEGVSRQTTMGMTPSCQRARMRR</sequence>
<protein>
    <submittedName>
        <fullName evidence="1">Uncharacterized protein</fullName>
    </submittedName>
</protein>
<name>A0A7J7MSQ8_9MAGN</name>
<dbReference type="Proteomes" id="UP000541444">
    <property type="component" value="Unassembled WGS sequence"/>
</dbReference>
<dbReference type="AlphaFoldDB" id="A0A7J7MSQ8"/>
<evidence type="ECO:0000313" key="1">
    <source>
        <dbReference type="EMBL" id="KAF6157951.1"/>
    </source>
</evidence>
<evidence type="ECO:0000313" key="2">
    <source>
        <dbReference type="Proteomes" id="UP000541444"/>
    </source>
</evidence>
<comment type="caution">
    <text evidence="1">The sequence shown here is derived from an EMBL/GenBank/DDBJ whole genome shotgun (WGS) entry which is preliminary data.</text>
</comment>
<proteinExistence type="predicted"/>
<reference evidence="1 2" key="1">
    <citation type="journal article" date="2020" name="IScience">
        <title>Genome Sequencing of the Endangered Kingdonia uniflora (Circaeasteraceae, Ranunculales) Reveals Potential Mechanisms of Evolutionary Specialization.</title>
        <authorList>
            <person name="Sun Y."/>
            <person name="Deng T."/>
            <person name="Zhang A."/>
            <person name="Moore M.J."/>
            <person name="Landis J.B."/>
            <person name="Lin N."/>
            <person name="Zhang H."/>
            <person name="Zhang X."/>
            <person name="Huang J."/>
            <person name="Zhang X."/>
            <person name="Sun H."/>
            <person name="Wang H."/>
        </authorList>
    </citation>
    <scope>NUCLEOTIDE SEQUENCE [LARGE SCALE GENOMIC DNA]</scope>
    <source>
        <strain evidence="1">TB1705</strain>
        <tissue evidence="1">Leaf</tissue>
    </source>
</reference>
<dbReference type="EMBL" id="JACGCM010001245">
    <property type="protein sequence ID" value="KAF6157951.1"/>
    <property type="molecule type" value="Genomic_DNA"/>
</dbReference>
<keyword evidence="2" id="KW-1185">Reference proteome</keyword>
<accession>A0A7J7MSQ8</accession>
<organism evidence="1 2">
    <name type="scientific">Kingdonia uniflora</name>
    <dbReference type="NCBI Taxonomy" id="39325"/>
    <lineage>
        <taxon>Eukaryota</taxon>
        <taxon>Viridiplantae</taxon>
        <taxon>Streptophyta</taxon>
        <taxon>Embryophyta</taxon>
        <taxon>Tracheophyta</taxon>
        <taxon>Spermatophyta</taxon>
        <taxon>Magnoliopsida</taxon>
        <taxon>Ranunculales</taxon>
        <taxon>Circaeasteraceae</taxon>
        <taxon>Kingdonia</taxon>
    </lineage>
</organism>